<dbReference type="Pfam" id="PF00528">
    <property type="entry name" value="BPD_transp_1"/>
    <property type="match status" value="1"/>
</dbReference>
<dbReference type="SUPFAM" id="SSF161098">
    <property type="entry name" value="MetI-like"/>
    <property type="match status" value="1"/>
</dbReference>
<organism evidence="9">
    <name type="scientific">uncultured Bacillota bacterium</name>
    <dbReference type="NCBI Taxonomy" id="344338"/>
    <lineage>
        <taxon>Bacteria</taxon>
        <taxon>Bacillati</taxon>
        <taxon>Bacillota</taxon>
        <taxon>environmental samples</taxon>
    </lineage>
</organism>
<dbReference type="GO" id="GO:0055085">
    <property type="term" value="P:transmembrane transport"/>
    <property type="evidence" value="ECO:0007669"/>
    <property type="project" value="InterPro"/>
</dbReference>
<keyword evidence="6 7" id="KW-0472">Membrane</keyword>
<reference evidence="9" key="1">
    <citation type="journal article" date="2020" name="J. ISSAAS">
        <title>Lactobacilli and other gastrointestinal microbiota of Peromyscus leucopus, reservoir host for agents of Lyme disease and other zoonoses in North America.</title>
        <authorList>
            <person name="Milovic A."/>
            <person name="Bassam K."/>
            <person name="Shao H."/>
            <person name="Chatzistamou I."/>
            <person name="Tufts D.M."/>
            <person name="Diuk-Wasser M."/>
            <person name="Barbour A.G."/>
        </authorList>
    </citation>
    <scope>NUCLEOTIDE SEQUENCE</scope>
    <source>
        <strain evidence="9">LL40</strain>
    </source>
</reference>
<feature type="transmembrane region" description="Helical" evidence="7">
    <location>
        <begin position="79"/>
        <end position="99"/>
    </location>
</feature>
<sequence>MVQQKGKGEIAFRVINSFVMLLIVAVTLYPLLYVLAVSLSSAEYVQARMVTIFPRGFNVDAYRQVMSDTYFWSSYKNTIVYTVTGTVLSLFLTTMLAYCLSRPNLFARKQLSFLILFTMFFSGGLVPNFLLVKQLHLYNTIWAIILPTGISTYNMIVTRTYMQGLPEELFESVKLDGGNDWQIFTRIVLPLSKPVVATIALFYAVGLWNGYFNPMIYLKDADKYPLQIILKDLILSQNASDLSGGASEALGQSMMTSEMIISASIIIAMIPILCVYPFIQKYFVKGVMLGAVKG</sequence>
<protein>
    <submittedName>
        <fullName evidence="9">Sugar ABC transporter permease</fullName>
    </submittedName>
</protein>
<dbReference type="Gene3D" id="1.10.3720.10">
    <property type="entry name" value="MetI-like"/>
    <property type="match status" value="1"/>
</dbReference>
<accession>A0A650EPI5</accession>
<dbReference type="GO" id="GO:0005886">
    <property type="term" value="C:plasma membrane"/>
    <property type="evidence" value="ECO:0007669"/>
    <property type="project" value="UniProtKB-SubCell"/>
</dbReference>
<feature type="domain" description="ABC transmembrane type-1" evidence="8">
    <location>
        <begin position="75"/>
        <end position="271"/>
    </location>
</feature>
<gene>
    <name evidence="9" type="ORF">Firmicute1046_3270</name>
</gene>
<dbReference type="PANTHER" id="PTHR43744">
    <property type="entry name" value="ABC TRANSPORTER PERMEASE PROTEIN MG189-RELATED-RELATED"/>
    <property type="match status" value="1"/>
</dbReference>
<dbReference type="CDD" id="cd06261">
    <property type="entry name" value="TM_PBP2"/>
    <property type="match status" value="1"/>
</dbReference>
<evidence type="ECO:0000256" key="6">
    <source>
        <dbReference type="ARBA" id="ARBA00023136"/>
    </source>
</evidence>
<feature type="transmembrane region" description="Helical" evidence="7">
    <location>
        <begin position="137"/>
        <end position="156"/>
    </location>
</feature>
<feature type="transmembrane region" description="Helical" evidence="7">
    <location>
        <begin position="111"/>
        <end position="131"/>
    </location>
</feature>
<dbReference type="AlphaFoldDB" id="A0A650EPI5"/>
<keyword evidence="2 7" id="KW-0813">Transport</keyword>
<evidence type="ECO:0000259" key="8">
    <source>
        <dbReference type="PROSITE" id="PS50928"/>
    </source>
</evidence>
<keyword evidence="4 7" id="KW-0812">Transmembrane</keyword>
<comment type="similarity">
    <text evidence="7">Belongs to the binding-protein-dependent transport system permease family.</text>
</comment>
<evidence type="ECO:0000256" key="3">
    <source>
        <dbReference type="ARBA" id="ARBA00022475"/>
    </source>
</evidence>
<feature type="transmembrane region" description="Helical" evidence="7">
    <location>
        <begin position="195"/>
        <end position="212"/>
    </location>
</feature>
<proteinExistence type="inferred from homology"/>
<dbReference type="InterPro" id="IPR035906">
    <property type="entry name" value="MetI-like_sf"/>
</dbReference>
<evidence type="ECO:0000256" key="5">
    <source>
        <dbReference type="ARBA" id="ARBA00022989"/>
    </source>
</evidence>
<comment type="subcellular location">
    <subcellularLocation>
        <location evidence="1 7">Cell membrane</location>
        <topology evidence="1 7">Multi-pass membrane protein</topology>
    </subcellularLocation>
</comment>
<feature type="transmembrane region" description="Helical" evidence="7">
    <location>
        <begin position="259"/>
        <end position="279"/>
    </location>
</feature>
<name>A0A650EPI5_9FIRM</name>
<dbReference type="PANTHER" id="PTHR43744:SF9">
    <property type="entry name" value="POLYGALACTURONAN_RHAMNOGALACTURONAN TRANSPORT SYSTEM PERMEASE PROTEIN YTCP"/>
    <property type="match status" value="1"/>
</dbReference>
<evidence type="ECO:0000313" key="9">
    <source>
        <dbReference type="EMBL" id="QGT51251.1"/>
    </source>
</evidence>
<evidence type="ECO:0000256" key="2">
    <source>
        <dbReference type="ARBA" id="ARBA00022448"/>
    </source>
</evidence>
<keyword evidence="5 7" id="KW-1133">Transmembrane helix</keyword>
<feature type="transmembrane region" description="Helical" evidence="7">
    <location>
        <begin position="12"/>
        <end position="36"/>
    </location>
</feature>
<keyword evidence="3" id="KW-1003">Cell membrane</keyword>
<evidence type="ECO:0000256" key="4">
    <source>
        <dbReference type="ARBA" id="ARBA00022692"/>
    </source>
</evidence>
<dbReference type="EMBL" id="MN577573">
    <property type="protein sequence ID" value="QGT51251.1"/>
    <property type="molecule type" value="Genomic_DNA"/>
</dbReference>
<dbReference type="PROSITE" id="PS50928">
    <property type="entry name" value="ABC_TM1"/>
    <property type="match status" value="1"/>
</dbReference>
<evidence type="ECO:0000256" key="7">
    <source>
        <dbReference type="RuleBase" id="RU363032"/>
    </source>
</evidence>
<dbReference type="InterPro" id="IPR000515">
    <property type="entry name" value="MetI-like"/>
</dbReference>
<evidence type="ECO:0000256" key="1">
    <source>
        <dbReference type="ARBA" id="ARBA00004651"/>
    </source>
</evidence>